<proteinExistence type="predicted"/>
<name>A0A1Z5JVJ0_FISSO</name>
<keyword evidence="1" id="KW-0378">Hydrolase</keyword>
<evidence type="ECO:0000259" key="2">
    <source>
        <dbReference type="PROSITE" id="PS51462"/>
    </source>
</evidence>
<dbReference type="Proteomes" id="UP000198406">
    <property type="component" value="Unassembled WGS sequence"/>
</dbReference>
<dbReference type="AlphaFoldDB" id="A0A1Z5JVJ0"/>
<accession>A0A1Z5JVJ0</accession>
<dbReference type="Gene3D" id="3.90.79.10">
    <property type="entry name" value="Nucleoside Triphosphate Pyrophosphohydrolase"/>
    <property type="match status" value="1"/>
</dbReference>
<dbReference type="PROSITE" id="PS51462">
    <property type="entry name" value="NUDIX"/>
    <property type="match status" value="1"/>
</dbReference>
<dbReference type="OrthoDB" id="447842at2759"/>
<dbReference type="GO" id="GO:0035539">
    <property type="term" value="F:8-oxo-7,8-dihydrodeoxyguanosine triphosphate pyrophosphatase activity"/>
    <property type="evidence" value="ECO:0007669"/>
    <property type="project" value="TreeGrafter"/>
</dbReference>
<comment type="caution">
    <text evidence="3">The sequence shown here is derived from an EMBL/GenBank/DDBJ whole genome shotgun (WGS) entry which is preliminary data.</text>
</comment>
<evidence type="ECO:0000313" key="3">
    <source>
        <dbReference type="EMBL" id="GAX17761.1"/>
    </source>
</evidence>
<organism evidence="3 4">
    <name type="scientific">Fistulifera solaris</name>
    <name type="common">Oleaginous diatom</name>
    <dbReference type="NCBI Taxonomy" id="1519565"/>
    <lineage>
        <taxon>Eukaryota</taxon>
        <taxon>Sar</taxon>
        <taxon>Stramenopiles</taxon>
        <taxon>Ochrophyta</taxon>
        <taxon>Bacillariophyta</taxon>
        <taxon>Bacillariophyceae</taxon>
        <taxon>Bacillariophycidae</taxon>
        <taxon>Naviculales</taxon>
        <taxon>Naviculaceae</taxon>
        <taxon>Fistulifera</taxon>
    </lineage>
</organism>
<dbReference type="GO" id="GO:0005829">
    <property type="term" value="C:cytosol"/>
    <property type="evidence" value="ECO:0007669"/>
    <property type="project" value="TreeGrafter"/>
</dbReference>
<protein>
    <recommendedName>
        <fullName evidence="2">Nudix hydrolase domain-containing protein</fullName>
    </recommendedName>
</protein>
<dbReference type="InterPro" id="IPR000086">
    <property type="entry name" value="NUDIX_hydrolase_dom"/>
</dbReference>
<gene>
    <name evidence="3" type="ORF">FisN_24Hh172</name>
</gene>
<dbReference type="SUPFAM" id="SSF55811">
    <property type="entry name" value="Nudix"/>
    <property type="match status" value="1"/>
</dbReference>
<dbReference type="CDD" id="cd04678">
    <property type="entry name" value="NUDIX_MTH2_Nudt15"/>
    <property type="match status" value="1"/>
</dbReference>
<dbReference type="FunFam" id="3.90.79.10:FF:000060">
    <property type="entry name" value="Nudix hydrolase 1"/>
    <property type="match status" value="1"/>
</dbReference>
<evidence type="ECO:0000313" key="4">
    <source>
        <dbReference type="Proteomes" id="UP000198406"/>
    </source>
</evidence>
<dbReference type="PROSITE" id="PS00893">
    <property type="entry name" value="NUDIX_BOX"/>
    <property type="match status" value="1"/>
</dbReference>
<reference evidence="3 4" key="1">
    <citation type="journal article" date="2015" name="Plant Cell">
        <title>Oil accumulation by the oleaginous diatom Fistulifera solaris as revealed by the genome and transcriptome.</title>
        <authorList>
            <person name="Tanaka T."/>
            <person name="Maeda Y."/>
            <person name="Veluchamy A."/>
            <person name="Tanaka M."/>
            <person name="Abida H."/>
            <person name="Marechal E."/>
            <person name="Bowler C."/>
            <person name="Muto M."/>
            <person name="Sunaga Y."/>
            <person name="Tanaka M."/>
            <person name="Yoshino T."/>
            <person name="Taniguchi T."/>
            <person name="Fukuda Y."/>
            <person name="Nemoto M."/>
            <person name="Matsumoto M."/>
            <person name="Wong P.S."/>
            <person name="Aburatani S."/>
            <person name="Fujibuchi W."/>
        </authorList>
    </citation>
    <scope>NUCLEOTIDE SEQUENCE [LARGE SCALE GENOMIC DNA]</scope>
    <source>
        <strain evidence="3 4">JPCC DA0580</strain>
    </source>
</reference>
<dbReference type="InterPro" id="IPR020084">
    <property type="entry name" value="NUDIX_hydrolase_CS"/>
</dbReference>
<dbReference type="EMBL" id="BDSP01000122">
    <property type="protein sequence ID" value="GAX17761.1"/>
    <property type="molecule type" value="Genomic_DNA"/>
</dbReference>
<dbReference type="InterPro" id="IPR015797">
    <property type="entry name" value="NUDIX_hydrolase-like_dom_sf"/>
</dbReference>
<dbReference type="PANTHER" id="PTHR16099">
    <property type="entry name" value="8-OXO-DGTP DIPHOSPHATES NUDT15"/>
    <property type="match status" value="1"/>
</dbReference>
<dbReference type="Pfam" id="PF00293">
    <property type="entry name" value="NUDIX"/>
    <property type="match status" value="1"/>
</dbReference>
<dbReference type="PANTHER" id="PTHR16099:SF5">
    <property type="entry name" value="NUCLEOTIDE TRIPHOSPHATE DIPHOSPHATASE NUDT15"/>
    <property type="match status" value="1"/>
</dbReference>
<evidence type="ECO:0000256" key="1">
    <source>
        <dbReference type="ARBA" id="ARBA00022801"/>
    </source>
</evidence>
<keyword evidence="4" id="KW-1185">Reference proteome</keyword>
<sequence>MDPPAPFHPTATRRSRVQVGVGVVVVRPEDGRVYAGIRRNSHGAGLLALPGGHLELYEEWEECARREVKEEMNLSLDNVQFLHVTNDPMPDENKHYITIFMMGTATGEPINAEPHKCEGWYAFDWIDLMQRNDDLFGPLRNLIRGNPSSLQQFIQQVLQR</sequence>
<feature type="domain" description="Nudix hydrolase" evidence="2">
    <location>
        <begin position="16"/>
        <end position="155"/>
    </location>
</feature>
<dbReference type="GO" id="GO:0006203">
    <property type="term" value="P:dGTP catabolic process"/>
    <property type="evidence" value="ECO:0007669"/>
    <property type="project" value="TreeGrafter"/>
</dbReference>
<dbReference type="InParanoid" id="A0A1Z5JVJ0"/>